<sequence length="335" mass="36541">MTELDKTGLEAAWDANAERVAFNLCSEFGSDFVADNQAFAKAVVREYLAAPATTSKGVTEEQTPAREWRCFHCDEVFTEEQAARDHFGALTVIGIPITDPACCVDIGKFRDMEHQLQRYGMEDSDKDREIAAMHSKHARALMDEEEKGYARGLRDARLEASRVAPVSQKEAVARDEDDMPERIWAGDFDASGFGHCVAGPQGGLYAEYVRADLASPSPAPAGEPGIKAVMPEEPNDAMLRVLFELNSGQPRNTAEAIAAYKLLRNLVERSHPTPTPVSAPVGESQTVSLNGRTVELTGLALEVMRAMDKSEATAVRETFKRGFDGGSRSAAEDNQ</sequence>
<comment type="caution">
    <text evidence="1">The sequence shown here is derived from an EMBL/GenBank/DDBJ whole genome shotgun (WGS) entry which is preliminary data.</text>
</comment>
<dbReference type="Proteomes" id="UP000539538">
    <property type="component" value="Unassembled WGS sequence"/>
</dbReference>
<evidence type="ECO:0000313" key="1">
    <source>
        <dbReference type="EMBL" id="MBB4649620.1"/>
    </source>
</evidence>
<gene>
    <name evidence="1" type="ORF">GGQ99_001342</name>
</gene>
<accession>A0ABR6L0N5</accession>
<evidence type="ECO:0000313" key="2">
    <source>
        <dbReference type="Proteomes" id="UP000539538"/>
    </source>
</evidence>
<reference evidence="1 2" key="1">
    <citation type="submission" date="2020-08" db="EMBL/GenBank/DDBJ databases">
        <title>Genomic Encyclopedia of Type Strains, Phase IV (KMG-IV): sequencing the most valuable type-strain genomes for metagenomic binning, comparative biology and taxonomic classification.</title>
        <authorList>
            <person name="Goeker M."/>
        </authorList>
    </citation>
    <scope>NUCLEOTIDE SEQUENCE [LARGE SCALE GENOMIC DNA]</scope>
    <source>
        <strain evidence="1 2">DSM 7050</strain>
    </source>
</reference>
<proteinExistence type="predicted"/>
<dbReference type="EMBL" id="JACHOT010000001">
    <property type="protein sequence ID" value="MBB4649620.1"/>
    <property type="molecule type" value="Genomic_DNA"/>
</dbReference>
<keyword evidence="2" id="KW-1185">Reference proteome</keyword>
<organism evidence="1 2">
    <name type="scientific">Aminobacter niigataensis</name>
    <dbReference type="NCBI Taxonomy" id="83265"/>
    <lineage>
        <taxon>Bacteria</taxon>
        <taxon>Pseudomonadati</taxon>
        <taxon>Pseudomonadota</taxon>
        <taxon>Alphaproteobacteria</taxon>
        <taxon>Hyphomicrobiales</taxon>
        <taxon>Phyllobacteriaceae</taxon>
        <taxon>Aminobacter</taxon>
    </lineage>
</organism>
<name>A0ABR6L0N5_9HYPH</name>
<dbReference type="RefSeq" id="WP_183261529.1">
    <property type="nucleotide sequence ID" value="NZ_BAAAVZ010000003.1"/>
</dbReference>
<evidence type="ECO:0008006" key="3">
    <source>
        <dbReference type="Google" id="ProtNLM"/>
    </source>
</evidence>
<protein>
    <recommendedName>
        <fullName evidence="3">C2H2-type domain-containing protein</fullName>
    </recommendedName>
</protein>